<gene>
    <name evidence="1" type="ORF">ORQ98_25240</name>
</gene>
<reference evidence="1 2" key="1">
    <citation type="submission" date="2022-11" db="EMBL/GenBank/DDBJ databases">
        <title>Spartinivicinus poritis sp. nov., isolated from scleractinian coral Porites lutea.</title>
        <authorList>
            <person name="Zhang G."/>
            <person name="Cai L."/>
            <person name="Wei Q."/>
        </authorList>
    </citation>
    <scope>NUCLEOTIDE SEQUENCE [LARGE SCALE GENOMIC DNA]</scope>
    <source>
        <strain evidence="1 2">A2-2</strain>
    </source>
</reference>
<proteinExistence type="predicted"/>
<evidence type="ECO:0000313" key="2">
    <source>
        <dbReference type="Proteomes" id="UP001528823"/>
    </source>
</evidence>
<accession>A0ABT5UFX3</accession>
<evidence type="ECO:0000313" key="1">
    <source>
        <dbReference type="EMBL" id="MDE1465274.1"/>
    </source>
</evidence>
<name>A0ABT5UFX3_9GAMM</name>
<comment type="caution">
    <text evidence="1">The sequence shown here is derived from an EMBL/GenBank/DDBJ whole genome shotgun (WGS) entry which is preliminary data.</text>
</comment>
<dbReference type="Proteomes" id="UP001528823">
    <property type="component" value="Unassembled WGS sequence"/>
</dbReference>
<protein>
    <submittedName>
        <fullName evidence="1">Uncharacterized protein</fullName>
    </submittedName>
</protein>
<keyword evidence="2" id="KW-1185">Reference proteome</keyword>
<dbReference type="RefSeq" id="WP_274691583.1">
    <property type="nucleotide sequence ID" value="NZ_JAPMOU010000057.1"/>
</dbReference>
<organism evidence="1 2">
    <name type="scientific">Spartinivicinus poritis</name>
    <dbReference type="NCBI Taxonomy" id="2994640"/>
    <lineage>
        <taxon>Bacteria</taxon>
        <taxon>Pseudomonadati</taxon>
        <taxon>Pseudomonadota</taxon>
        <taxon>Gammaproteobacteria</taxon>
        <taxon>Oceanospirillales</taxon>
        <taxon>Zooshikellaceae</taxon>
        <taxon>Spartinivicinus</taxon>
    </lineage>
</organism>
<dbReference type="EMBL" id="JAPMOU010000057">
    <property type="protein sequence ID" value="MDE1465274.1"/>
    <property type="molecule type" value="Genomic_DNA"/>
</dbReference>
<sequence>MLVYSATKQEFVDDVRSNRIGEIIENEVFRKLNKNSPKSEFVSWENSLRYMFQVLIDPEIPSSARVAIEYNIPLTNRRVDFILTGRNKDFQDSAVIIELKQWSEVEKTTKDAIVKTFPNYHHA</sequence>